<organism evidence="1 2">
    <name type="scientific">Oceanicella actignis</name>
    <dbReference type="NCBI Taxonomy" id="1189325"/>
    <lineage>
        <taxon>Bacteria</taxon>
        <taxon>Pseudomonadati</taxon>
        <taxon>Pseudomonadota</taxon>
        <taxon>Alphaproteobacteria</taxon>
        <taxon>Rhodobacterales</taxon>
        <taxon>Paracoccaceae</taxon>
        <taxon>Oceanicella</taxon>
    </lineage>
</organism>
<protein>
    <recommendedName>
        <fullName evidence="3">DUF3833 domain-containing protein</fullName>
    </recommendedName>
</protein>
<evidence type="ECO:0000313" key="1">
    <source>
        <dbReference type="EMBL" id="SHN74658.1"/>
    </source>
</evidence>
<keyword evidence="2" id="KW-1185">Reference proteome</keyword>
<gene>
    <name evidence="1" type="ORF">SAMN05216200_11087</name>
</gene>
<dbReference type="AlphaFoldDB" id="A0A1M7TVD3"/>
<evidence type="ECO:0008006" key="3">
    <source>
        <dbReference type="Google" id="ProtNLM"/>
    </source>
</evidence>
<reference evidence="1 2" key="1">
    <citation type="submission" date="2016-12" db="EMBL/GenBank/DDBJ databases">
        <authorList>
            <person name="Song W.-J."/>
            <person name="Kurnit D.M."/>
        </authorList>
    </citation>
    <scope>NUCLEOTIDE SEQUENCE [LARGE SCALE GENOMIC DNA]</scope>
    <source>
        <strain evidence="1 2">CGMCC 1.10808</strain>
    </source>
</reference>
<dbReference type="Proteomes" id="UP000184066">
    <property type="component" value="Unassembled WGS sequence"/>
</dbReference>
<sequence length="187" mass="20213">MLKLLAALFVVLALALAIQRHFFSFAAQSPARYAGSEPAFDLSRHLGGDMISEGVIFGPAGAVVSRFTARMRGVWSGAEGRLSESFRYASGEKQEREWTIVRGENGRFSATAPDIVGVARGQVSGAAARLTYRLRLPQSSGGHVLSVVDWMYLTPDGVIINRSEMRKFGVKVAELIATIRPAGTDAR</sequence>
<evidence type="ECO:0000313" key="2">
    <source>
        <dbReference type="Proteomes" id="UP000184066"/>
    </source>
</evidence>
<dbReference type="EMBL" id="FRDL01000010">
    <property type="protein sequence ID" value="SHN74658.1"/>
    <property type="molecule type" value="Genomic_DNA"/>
</dbReference>
<dbReference type="OrthoDB" id="5296954at2"/>
<dbReference type="Pfam" id="PF12915">
    <property type="entry name" value="DUF3833"/>
    <property type="match status" value="1"/>
</dbReference>
<accession>A0A1M7TVD3</accession>
<proteinExistence type="predicted"/>
<name>A0A1M7TVD3_9RHOB</name>
<dbReference type="STRING" id="1189325.SAMN04488119_101507"/>
<dbReference type="InterPro" id="IPR024409">
    <property type="entry name" value="DUF3833"/>
</dbReference>
<dbReference type="RefSeq" id="WP_072748158.1">
    <property type="nucleotide sequence ID" value="NZ_FOHL01000001.1"/>
</dbReference>